<keyword evidence="2" id="KW-0175">Coiled coil</keyword>
<dbReference type="EMBL" id="AZMM01018785">
    <property type="protein sequence ID" value="ETJ17295.1"/>
    <property type="molecule type" value="Genomic_DNA"/>
</dbReference>
<sequence length="1290" mass="138383">MSDSKKINIKISADVSKFKSSMDNATKQIKKFKTETKTAGNTKLDNVNKQIEKINNKTKQLNNTTKNTTKNFKNVNSVKLESATKQVEKINKKVAETSKKTADSTKKFTSLKDKINSIKDKALSGVSKTMSSLRDKATGANSSTGKLKDSISNLMGKFSTFKGGNFSEAFSRISSASLPIPGRVKAIIASITLLVASLKKLYDAGKQRFFEGLTNVKDTLAPVSDAIASIGSSIKTTFESITEFSLSMQGLATAGINFETQMNKVQQLSGATGNQLAELTNKAKELGSTTRFQAYQIGQGFEYMSMAGWNASEMLSGINSVVNLSILSSTGLGVAADIVTDDLTAMGLEANQASDFVDKLAATITRSNTNVELYGEAMKQCGSQAGTLGISVTDLNTAIGLMANSAKKGSSAGMSLKNLMANMSHPTDQQTAALKELGLTADKTGSYLKTTADGNVDLAATCKSLMKAMDGMNKTQKTSLITTIAGKNAAPGILALLSQGENAWNELSDSIENSTSTVQFWNENMSIMGKKGNEARKIIDNFKDVYDSVEERATDLGFSTKDLALSIQVLGADGKVTKKNMSDLLDVFESMDSATGKSAVKWRELGGAMKNTKSEIVKNVKSGYDYDSTISKIDSDTSGLTQKQKKQIESQINANMTYKEANKILKKYGLSADHVSLSSLNTSQKLEYLRETTKGLSDDQRKAALKSLGLSDSFDEVTEVCRMSDKDFKKYQKNLETIEGLSSKMAKAMDSDTKGSLLSLASAIEGKAIQVFEKLKGSIKGASNTLAEFFGAWQNQGLEKALLGGYKDSDGGIASGLVKSVQNAAKQIPQAIKDAISSVNNFISGGSLQGILDIGTSIVQNICNGIRNNREGITTAISDLISKFCGWIETNGATIREAGKVILTAIGDGIRNNREQINTACGVIYDAINDWAEINAENVGTLGGTVADKFIIGFIKGFTLDKFNWLKGFFAGLFNSDGQDAYQQWGISNGEDYTNGVNSGLEKSKTSTSKVATEMGDGISKGIMAKLETMNTSQLKELEKELKSLQTTTQNVANGIGSSFGKIRNTVRENLVGSVNIGRNQFVNLANIIRNQSQNARNSATKSFISLRKVINTQITQARTAVTSKMISIANVVRTQSQNARNNATRNFISLRKVIQTQMSQAYSSVSSYMNKIAHATNRTLNTKVNVTRSVRTVNEGGKTASALATLSTAAFSSLNAMAVGSNPGYAMATGNYGSGITGTSSAGPVKVEIPELNLRVDLDGRQVGYSTAKYVDEKLTATKRRDRRKQGGK</sequence>
<dbReference type="NCBIfam" id="TIGR01760">
    <property type="entry name" value="tape_meas_TP901"/>
    <property type="match status" value="1"/>
</dbReference>
<reference evidence="4" key="1">
    <citation type="submission" date="2013-12" db="EMBL/GenBank/DDBJ databases">
        <title>A Varibaculum cambriense genome reconstructed from a premature infant gut community with otherwise low bacterial novelty that shifts toward anaerobic metabolism during the third week of life.</title>
        <authorList>
            <person name="Brown C.T."/>
            <person name="Sharon I."/>
            <person name="Thomas B.C."/>
            <person name="Castelle C.J."/>
            <person name="Morowitz M.J."/>
            <person name="Banfield J.F."/>
        </authorList>
    </citation>
    <scope>NUCLEOTIDE SEQUENCE</scope>
</reference>
<feature type="coiled-coil region" evidence="2">
    <location>
        <begin position="15"/>
        <end position="100"/>
    </location>
</feature>
<dbReference type="PANTHER" id="PTHR37813:SF1">
    <property type="entry name" value="FELS-2 PROPHAGE PROTEIN"/>
    <property type="match status" value="1"/>
</dbReference>
<proteinExistence type="predicted"/>
<evidence type="ECO:0000313" key="4">
    <source>
        <dbReference type="EMBL" id="ETJ17295.1"/>
    </source>
</evidence>
<name>W1WJM2_9ZZZZ</name>
<comment type="caution">
    <text evidence="4">The sequence shown here is derived from an EMBL/GenBank/DDBJ whole genome shotgun (WGS) entry which is preliminary data.</text>
</comment>
<dbReference type="SUPFAM" id="SSF58104">
    <property type="entry name" value="Methyl-accepting chemotaxis protein (MCP) signaling domain"/>
    <property type="match status" value="1"/>
</dbReference>
<accession>W1WJM2</accession>
<organism evidence="4">
    <name type="scientific">human gut metagenome</name>
    <dbReference type="NCBI Taxonomy" id="408170"/>
    <lineage>
        <taxon>unclassified sequences</taxon>
        <taxon>metagenomes</taxon>
        <taxon>organismal metagenomes</taxon>
    </lineage>
</organism>
<dbReference type="PANTHER" id="PTHR37813">
    <property type="entry name" value="FELS-2 PROPHAGE PROTEIN"/>
    <property type="match status" value="1"/>
</dbReference>
<protein>
    <submittedName>
        <fullName evidence="4">Phage tail tape measure protein, TP901 family</fullName>
    </submittedName>
</protein>
<dbReference type="InterPro" id="IPR010090">
    <property type="entry name" value="Phage_tape_meas"/>
</dbReference>
<dbReference type="Pfam" id="PF10145">
    <property type="entry name" value="PhageMin_Tail"/>
    <property type="match status" value="1"/>
</dbReference>
<keyword evidence="1" id="KW-1188">Viral release from host cell</keyword>
<evidence type="ECO:0000259" key="3">
    <source>
        <dbReference type="Pfam" id="PF10145"/>
    </source>
</evidence>
<feature type="domain" description="Phage tail tape measure protein" evidence="3">
    <location>
        <begin position="281"/>
        <end position="486"/>
    </location>
</feature>
<evidence type="ECO:0000256" key="1">
    <source>
        <dbReference type="ARBA" id="ARBA00022612"/>
    </source>
</evidence>
<gene>
    <name evidence="4" type="ORF">Q604_UNBc4C00004G0010</name>
</gene>
<evidence type="ECO:0000256" key="2">
    <source>
        <dbReference type="SAM" id="Coils"/>
    </source>
</evidence>